<accession>C1DNZ8</accession>
<dbReference type="RefSeq" id="WP_012701735.1">
    <property type="nucleotide sequence ID" value="NC_012560.1"/>
</dbReference>
<dbReference type="Proteomes" id="UP000002424">
    <property type="component" value="Chromosome"/>
</dbReference>
<keyword evidence="2" id="KW-1185">Reference proteome</keyword>
<dbReference type="GeneID" id="88186266"/>
<dbReference type="KEGG" id="avn:Avin_31880"/>
<evidence type="ECO:0008006" key="3">
    <source>
        <dbReference type="Google" id="ProtNLM"/>
    </source>
</evidence>
<reference evidence="1 2" key="1">
    <citation type="journal article" date="2009" name="J. Bacteriol.">
        <title>Genome sequence of Azotobacter vinelandii, an obligate aerobe specialized to support diverse anaerobic metabolic processes.</title>
        <authorList>
            <person name="Setubal J.C."/>
            <person name="dos Santos P."/>
            <person name="Goldman B.S."/>
            <person name="Ertesvag H."/>
            <person name="Espin G."/>
            <person name="Rubio L.M."/>
            <person name="Valla S."/>
            <person name="Almeida N.F."/>
            <person name="Balasubramanian D."/>
            <person name="Cromes L."/>
            <person name="Curatti L."/>
            <person name="Du Z."/>
            <person name="Godsy E."/>
            <person name="Goodner B."/>
            <person name="Hellner-Burris K."/>
            <person name="Hernandez J.A."/>
            <person name="Houmiel K."/>
            <person name="Imperial J."/>
            <person name="Kennedy C."/>
            <person name="Larson T.J."/>
            <person name="Latreille P."/>
            <person name="Ligon L.S."/>
            <person name="Lu J."/>
            <person name="Maerk M."/>
            <person name="Miller N.M."/>
            <person name="Norton S."/>
            <person name="O'Carroll I.P."/>
            <person name="Paulsen I."/>
            <person name="Raulfs E.C."/>
            <person name="Roemer R."/>
            <person name="Rosser J."/>
            <person name="Segura D."/>
            <person name="Slater S."/>
            <person name="Stricklin S.L."/>
            <person name="Studholme D.J."/>
            <person name="Sun J."/>
            <person name="Viana C.J."/>
            <person name="Wallin E."/>
            <person name="Wang B."/>
            <person name="Wheeler C."/>
            <person name="Zhu H."/>
            <person name="Dean D.R."/>
            <person name="Dixon R."/>
            <person name="Wood D."/>
        </authorList>
    </citation>
    <scope>NUCLEOTIDE SEQUENCE [LARGE SCALE GENOMIC DNA]</scope>
    <source>
        <strain evidence="2">DJ / ATCC BAA-1303</strain>
    </source>
</reference>
<sequence>MDQYQSKTDDFKNEIGGKSMVSMVLGGTRKLSKDHIHALCDRFDLSPAVFFDRPAPKGATGKHAMSV</sequence>
<dbReference type="STRING" id="322710.Avin_31880"/>
<dbReference type="AlphaFoldDB" id="C1DNZ8"/>
<dbReference type="EnsemblBacteria" id="ACO79351">
    <property type="protein sequence ID" value="ACO79351"/>
    <property type="gene ID" value="Avin_31880"/>
</dbReference>
<dbReference type="OrthoDB" id="5771335at2"/>
<gene>
    <name evidence="1" type="ordered locus">Avin_31880</name>
</gene>
<dbReference type="EMBL" id="CP001157">
    <property type="protein sequence ID" value="ACO79351.1"/>
    <property type="molecule type" value="Genomic_DNA"/>
</dbReference>
<dbReference type="HOGENOM" id="CLU_205020_0_0_6"/>
<organism evidence="1 2">
    <name type="scientific">Azotobacter vinelandii (strain DJ / ATCC BAA-1303)</name>
    <dbReference type="NCBI Taxonomy" id="322710"/>
    <lineage>
        <taxon>Bacteria</taxon>
        <taxon>Pseudomonadati</taxon>
        <taxon>Pseudomonadota</taxon>
        <taxon>Gammaproteobacteria</taxon>
        <taxon>Pseudomonadales</taxon>
        <taxon>Pseudomonadaceae</taxon>
        <taxon>Azotobacter</taxon>
    </lineage>
</organism>
<evidence type="ECO:0000313" key="1">
    <source>
        <dbReference type="EMBL" id="ACO79351.1"/>
    </source>
</evidence>
<name>C1DNZ8_AZOVD</name>
<dbReference type="eggNOG" id="COG5499">
    <property type="taxonomic scope" value="Bacteria"/>
</dbReference>
<evidence type="ECO:0000313" key="2">
    <source>
        <dbReference type="Proteomes" id="UP000002424"/>
    </source>
</evidence>
<protein>
    <recommendedName>
        <fullName evidence="3">HTH cro/C1-type domain-containing protein</fullName>
    </recommendedName>
</protein>
<proteinExistence type="predicted"/>